<dbReference type="PANTHER" id="PTHR11552">
    <property type="entry name" value="GLUCOSE-METHANOL-CHOLINE GMC OXIDOREDUCTASE"/>
    <property type="match status" value="1"/>
</dbReference>
<sequence length="608" mass="65043">MKTQLFTTALLAVLSLGRSARILSSPEELATTEYDFVVVGGGTAGLVVAARLSEYPNVTVLIVEAGGDDRNYPDARVPFLAAELQNTGADWNYTTTPQPGYNNRSINFERGHVLGGSSTVNYMAYNRASDDVYDRWANITGDAGWSWSSLEPYYYRNSWLVAPADGRKYSCEVIASAHGHGPVEVSVPGDPHPVDHRFIGASKELGARFSFNQDLNAGNFVGLSWSQGAIGRGERSSAATAYLHPLLNACQNTTAGSRTNLDVLLNTQVTKLLRNGNGSDCLRLTTAELGQSANSSRINVTAREEIILSAGVIGTPKILMQSGIGPAPILKALNMSTVVDLPSVGRNLTDHPLNALYFTVDANTTVDPLFQQAAAMEQALQEWNDTRRGPYTDTAANTIAMLRLPQNASILSSTPDPAAGPLSSNEELLFAEGFVPLSNIPLPSSGNFITILSIVTSPTSRGSVTLNSTDPFSPPVIDPNYLATDFDQHTAVQAMRDAFTILSARSFDGYVGAPYGPLAGLSTDEELLGYVRQHGVTINHGVGTAKMSPKDATWGVVDPDLKVKGVEGVRVVDASVFPEIPECHTMAPVYILAEKAADIIRKTYGFAV</sequence>
<dbReference type="SUPFAM" id="SSF51905">
    <property type="entry name" value="FAD/NAD(P)-binding domain"/>
    <property type="match status" value="1"/>
</dbReference>
<gene>
    <name evidence="10" type="ORF">N0V87_008466</name>
</gene>
<evidence type="ECO:0000313" key="10">
    <source>
        <dbReference type="EMBL" id="KAJ4332358.1"/>
    </source>
</evidence>
<keyword evidence="7" id="KW-0732">Signal</keyword>
<keyword evidence="3" id="KW-0285">Flavoprotein</keyword>
<protein>
    <submittedName>
        <fullName evidence="10">Uncharacterized protein</fullName>
    </submittedName>
</protein>
<evidence type="ECO:0000256" key="4">
    <source>
        <dbReference type="ARBA" id="ARBA00022827"/>
    </source>
</evidence>
<dbReference type="GO" id="GO:0016614">
    <property type="term" value="F:oxidoreductase activity, acting on CH-OH group of donors"/>
    <property type="evidence" value="ECO:0007669"/>
    <property type="project" value="InterPro"/>
</dbReference>
<evidence type="ECO:0000256" key="2">
    <source>
        <dbReference type="ARBA" id="ARBA00010790"/>
    </source>
</evidence>
<feature type="domain" description="Glucose-methanol-choline oxidoreductase N-terminal" evidence="8">
    <location>
        <begin position="34"/>
        <end position="352"/>
    </location>
</feature>
<proteinExistence type="inferred from homology"/>
<evidence type="ECO:0000256" key="5">
    <source>
        <dbReference type="PIRSR" id="PIRSR000137-1"/>
    </source>
</evidence>
<feature type="active site" description="Proton donor" evidence="5">
    <location>
        <position position="540"/>
    </location>
</feature>
<dbReference type="AlphaFoldDB" id="A0A9W9BXZ3"/>
<name>A0A9W9BXZ3_9PLEO</name>
<dbReference type="Pfam" id="PF00732">
    <property type="entry name" value="GMC_oxred_N"/>
    <property type="match status" value="1"/>
</dbReference>
<feature type="binding site" evidence="6">
    <location>
        <position position="269"/>
    </location>
    <ligand>
        <name>FAD</name>
        <dbReference type="ChEBI" id="CHEBI:57692"/>
    </ligand>
</feature>
<dbReference type="EMBL" id="JAPEUV010000121">
    <property type="protein sequence ID" value="KAJ4332358.1"/>
    <property type="molecule type" value="Genomic_DNA"/>
</dbReference>
<dbReference type="GO" id="GO:0050660">
    <property type="term" value="F:flavin adenine dinucleotide binding"/>
    <property type="evidence" value="ECO:0007669"/>
    <property type="project" value="InterPro"/>
</dbReference>
<dbReference type="InterPro" id="IPR012132">
    <property type="entry name" value="GMC_OxRdtase"/>
</dbReference>
<feature type="binding site" evidence="6">
    <location>
        <position position="113"/>
    </location>
    <ligand>
        <name>FAD</name>
        <dbReference type="ChEBI" id="CHEBI:57692"/>
    </ligand>
</feature>
<keyword evidence="4 6" id="KW-0274">FAD</keyword>
<accession>A0A9W9BXZ3</accession>
<feature type="signal peptide" evidence="7">
    <location>
        <begin position="1"/>
        <end position="19"/>
    </location>
</feature>
<dbReference type="OrthoDB" id="269227at2759"/>
<comment type="similarity">
    <text evidence="2">Belongs to the GMC oxidoreductase family.</text>
</comment>
<dbReference type="Gene3D" id="3.50.50.60">
    <property type="entry name" value="FAD/NAD(P)-binding domain"/>
    <property type="match status" value="1"/>
</dbReference>
<keyword evidence="11" id="KW-1185">Reference proteome</keyword>
<dbReference type="Pfam" id="PF05199">
    <property type="entry name" value="GMC_oxred_C"/>
    <property type="match status" value="1"/>
</dbReference>
<evidence type="ECO:0000259" key="8">
    <source>
        <dbReference type="Pfam" id="PF00732"/>
    </source>
</evidence>
<dbReference type="PIRSF" id="PIRSF000137">
    <property type="entry name" value="Alcohol_oxidase"/>
    <property type="match status" value="1"/>
</dbReference>
<evidence type="ECO:0000256" key="6">
    <source>
        <dbReference type="PIRSR" id="PIRSR000137-2"/>
    </source>
</evidence>
<reference evidence="10" key="1">
    <citation type="submission" date="2022-10" db="EMBL/GenBank/DDBJ databases">
        <title>Tapping the CABI collections for fungal endophytes: first genome assemblies for Collariella, Neodidymelliopsis, Ascochyta clinopodiicola, Didymella pomorum, Didymosphaeria variabile, Neocosmospora piperis and Neocucurbitaria cava.</title>
        <authorList>
            <person name="Hill R."/>
        </authorList>
    </citation>
    <scope>NUCLEOTIDE SEQUENCE</scope>
    <source>
        <strain evidence="10">IMI 360193</strain>
    </source>
</reference>
<evidence type="ECO:0000256" key="1">
    <source>
        <dbReference type="ARBA" id="ARBA00001974"/>
    </source>
</evidence>
<organism evidence="10 11">
    <name type="scientific">Didymella glomerata</name>
    <dbReference type="NCBI Taxonomy" id="749621"/>
    <lineage>
        <taxon>Eukaryota</taxon>
        <taxon>Fungi</taxon>
        <taxon>Dikarya</taxon>
        <taxon>Ascomycota</taxon>
        <taxon>Pezizomycotina</taxon>
        <taxon>Dothideomycetes</taxon>
        <taxon>Pleosporomycetidae</taxon>
        <taxon>Pleosporales</taxon>
        <taxon>Pleosporineae</taxon>
        <taxon>Didymellaceae</taxon>
        <taxon>Didymella</taxon>
    </lineage>
</organism>
<evidence type="ECO:0000313" key="11">
    <source>
        <dbReference type="Proteomes" id="UP001140562"/>
    </source>
</evidence>
<comment type="cofactor">
    <cofactor evidence="1 6">
        <name>FAD</name>
        <dbReference type="ChEBI" id="CHEBI:57692"/>
    </cofactor>
</comment>
<evidence type="ECO:0000259" key="9">
    <source>
        <dbReference type="Pfam" id="PF05199"/>
    </source>
</evidence>
<feature type="chain" id="PRO_5040788192" evidence="7">
    <location>
        <begin position="20"/>
        <end position="608"/>
    </location>
</feature>
<dbReference type="Proteomes" id="UP001140562">
    <property type="component" value="Unassembled WGS sequence"/>
</dbReference>
<dbReference type="SUPFAM" id="SSF54373">
    <property type="entry name" value="FAD-linked reductases, C-terminal domain"/>
    <property type="match status" value="1"/>
</dbReference>
<evidence type="ECO:0000256" key="7">
    <source>
        <dbReference type="SAM" id="SignalP"/>
    </source>
</evidence>
<dbReference type="InterPro" id="IPR000172">
    <property type="entry name" value="GMC_OxRdtase_N"/>
</dbReference>
<evidence type="ECO:0000256" key="3">
    <source>
        <dbReference type="ARBA" id="ARBA00022630"/>
    </source>
</evidence>
<dbReference type="PANTHER" id="PTHR11552:SF147">
    <property type="entry name" value="CHOLINE DEHYDROGENASE, MITOCHONDRIAL"/>
    <property type="match status" value="1"/>
</dbReference>
<dbReference type="Gene3D" id="3.30.560.10">
    <property type="entry name" value="Glucose Oxidase, domain 3"/>
    <property type="match status" value="1"/>
</dbReference>
<feature type="active site" description="Proton acceptor" evidence="5">
    <location>
        <position position="584"/>
    </location>
</feature>
<dbReference type="InterPro" id="IPR036188">
    <property type="entry name" value="FAD/NAD-bd_sf"/>
</dbReference>
<feature type="domain" description="Glucose-methanol-choline oxidoreductase C-terminal" evidence="9">
    <location>
        <begin position="458"/>
        <end position="593"/>
    </location>
</feature>
<dbReference type="InterPro" id="IPR007867">
    <property type="entry name" value="GMC_OxRtase_C"/>
</dbReference>
<comment type="caution">
    <text evidence="10">The sequence shown here is derived from an EMBL/GenBank/DDBJ whole genome shotgun (WGS) entry which is preliminary data.</text>
</comment>